<dbReference type="InterPro" id="IPR001202">
    <property type="entry name" value="WW_dom"/>
</dbReference>
<dbReference type="SUPFAM" id="SSF51045">
    <property type="entry name" value="WW domain"/>
    <property type="match status" value="2"/>
</dbReference>
<evidence type="ECO:0000259" key="11">
    <source>
        <dbReference type="PROSITE" id="PS50020"/>
    </source>
</evidence>
<feature type="domain" description="WW" evidence="11">
    <location>
        <begin position="175"/>
        <end position="208"/>
    </location>
</feature>
<feature type="domain" description="WW" evidence="11">
    <location>
        <begin position="135"/>
        <end position="168"/>
    </location>
</feature>
<dbReference type="PANTHER" id="PTHR11864">
    <property type="entry name" value="PRE-MRNA-PROCESSING PROTEIN PRP40"/>
    <property type="match status" value="1"/>
</dbReference>
<dbReference type="InterPro" id="IPR002713">
    <property type="entry name" value="FF_domain"/>
</dbReference>
<name>A0AAW1R5C2_9CHLO</name>
<dbReference type="AlphaFoldDB" id="A0AAW1R5C2"/>
<dbReference type="GO" id="GO:0045292">
    <property type="term" value="P:mRNA cis splicing, via spliceosome"/>
    <property type="evidence" value="ECO:0007669"/>
    <property type="project" value="InterPro"/>
</dbReference>
<dbReference type="Gene3D" id="2.20.70.10">
    <property type="match status" value="2"/>
</dbReference>
<feature type="compositionally biased region" description="Low complexity" evidence="10">
    <location>
        <begin position="764"/>
        <end position="786"/>
    </location>
</feature>
<feature type="compositionally biased region" description="Gly residues" evidence="10">
    <location>
        <begin position="726"/>
        <end position="744"/>
    </location>
</feature>
<organism evidence="13 14">
    <name type="scientific">[Myrmecia] bisecta</name>
    <dbReference type="NCBI Taxonomy" id="41462"/>
    <lineage>
        <taxon>Eukaryota</taxon>
        <taxon>Viridiplantae</taxon>
        <taxon>Chlorophyta</taxon>
        <taxon>core chlorophytes</taxon>
        <taxon>Trebouxiophyceae</taxon>
        <taxon>Trebouxiales</taxon>
        <taxon>Trebouxiaceae</taxon>
        <taxon>Myrmecia</taxon>
    </lineage>
</organism>
<dbReference type="CDD" id="cd00201">
    <property type="entry name" value="WW"/>
    <property type="match status" value="2"/>
</dbReference>
<dbReference type="Proteomes" id="UP001489004">
    <property type="component" value="Unassembled WGS sequence"/>
</dbReference>
<evidence type="ECO:0000256" key="2">
    <source>
        <dbReference type="ARBA" id="ARBA00022664"/>
    </source>
</evidence>
<feature type="compositionally biased region" description="Polar residues" evidence="10">
    <location>
        <begin position="223"/>
        <end position="233"/>
    </location>
</feature>
<feature type="region of interest" description="Disordered" evidence="10">
    <location>
        <begin position="646"/>
        <end position="786"/>
    </location>
</feature>
<feature type="region of interest" description="Disordered" evidence="10">
    <location>
        <begin position="180"/>
        <end position="281"/>
    </location>
</feature>
<comment type="subcellular location">
    <subcellularLocation>
        <location evidence="1">Nucleus</location>
    </subcellularLocation>
</comment>
<evidence type="ECO:0000259" key="12">
    <source>
        <dbReference type="PROSITE" id="PS51676"/>
    </source>
</evidence>
<dbReference type="GO" id="GO:0070063">
    <property type="term" value="F:RNA polymerase binding"/>
    <property type="evidence" value="ECO:0007669"/>
    <property type="project" value="UniProtKB-ARBA"/>
</dbReference>
<proteinExistence type="inferred from homology"/>
<dbReference type="Pfam" id="PF00397">
    <property type="entry name" value="WW"/>
    <property type="match status" value="2"/>
</dbReference>
<accession>A0AAW1R5C2</accession>
<dbReference type="PROSITE" id="PS51676">
    <property type="entry name" value="FF"/>
    <property type="match status" value="4"/>
</dbReference>
<dbReference type="PROSITE" id="PS01159">
    <property type="entry name" value="WW_DOMAIN_1"/>
    <property type="match status" value="2"/>
</dbReference>
<keyword evidence="9" id="KW-0175">Coiled coil</keyword>
<evidence type="ECO:0000256" key="7">
    <source>
        <dbReference type="ARBA" id="ARBA00061317"/>
    </source>
</evidence>
<feature type="compositionally biased region" description="Polar residues" evidence="10">
    <location>
        <begin position="44"/>
        <end position="59"/>
    </location>
</feature>
<feature type="domain" description="FF" evidence="12">
    <location>
        <begin position="496"/>
        <end position="558"/>
    </location>
</feature>
<comment type="caution">
    <text evidence="13">The sequence shown here is derived from an EMBL/GenBank/DDBJ whole genome shotgun (WGS) entry which is preliminary data.</text>
</comment>
<dbReference type="SMART" id="SM00456">
    <property type="entry name" value="WW"/>
    <property type="match status" value="2"/>
</dbReference>
<feature type="coiled-coil region" evidence="9">
    <location>
        <begin position="337"/>
        <end position="368"/>
    </location>
</feature>
<comment type="subunit">
    <text evidence="8">Interacts (via the WW domains) with the phosphorylated C-terminal domain of NRPB1 (via CTD domain).</text>
</comment>
<keyword evidence="3" id="KW-0677">Repeat</keyword>
<feature type="compositionally biased region" description="Basic and acidic residues" evidence="10">
    <location>
        <begin position="679"/>
        <end position="688"/>
    </location>
</feature>
<dbReference type="Pfam" id="PF01846">
    <property type="entry name" value="FF"/>
    <property type="match status" value="5"/>
</dbReference>
<feature type="domain" description="FF" evidence="12">
    <location>
        <begin position="423"/>
        <end position="477"/>
    </location>
</feature>
<comment type="similarity">
    <text evidence="7">Belongs to the PRPF40 family.</text>
</comment>
<evidence type="ECO:0000313" key="14">
    <source>
        <dbReference type="Proteomes" id="UP001489004"/>
    </source>
</evidence>
<evidence type="ECO:0000313" key="13">
    <source>
        <dbReference type="EMBL" id="KAK9828976.1"/>
    </source>
</evidence>
<evidence type="ECO:0000256" key="6">
    <source>
        <dbReference type="ARBA" id="ARBA00056384"/>
    </source>
</evidence>
<evidence type="ECO:0000256" key="5">
    <source>
        <dbReference type="ARBA" id="ARBA00023242"/>
    </source>
</evidence>
<dbReference type="InterPro" id="IPR036020">
    <property type="entry name" value="WW_dom_sf"/>
</dbReference>
<evidence type="ECO:0000256" key="3">
    <source>
        <dbReference type="ARBA" id="ARBA00022737"/>
    </source>
</evidence>
<evidence type="ECO:0000256" key="8">
    <source>
        <dbReference type="ARBA" id="ARBA00064817"/>
    </source>
</evidence>
<gene>
    <name evidence="13" type="ORF">WJX72_003175</name>
</gene>
<dbReference type="GO" id="GO:0071004">
    <property type="term" value="C:U2-type prespliceosome"/>
    <property type="evidence" value="ECO:0007669"/>
    <property type="project" value="TreeGrafter"/>
</dbReference>
<dbReference type="FunFam" id="1.10.10.440:FF:000013">
    <property type="entry name" value="pre-mRNA-processing protein 40A isoform X1"/>
    <property type="match status" value="1"/>
</dbReference>
<feature type="compositionally biased region" description="Basic residues" evidence="10">
    <location>
        <begin position="689"/>
        <end position="699"/>
    </location>
</feature>
<evidence type="ECO:0000256" key="4">
    <source>
        <dbReference type="ARBA" id="ARBA00023187"/>
    </source>
</evidence>
<reference evidence="13 14" key="1">
    <citation type="journal article" date="2024" name="Nat. Commun.">
        <title>Phylogenomics reveals the evolutionary origins of lichenization in chlorophyte algae.</title>
        <authorList>
            <person name="Puginier C."/>
            <person name="Libourel C."/>
            <person name="Otte J."/>
            <person name="Skaloud P."/>
            <person name="Haon M."/>
            <person name="Grisel S."/>
            <person name="Petersen M."/>
            <person name="Berrin J.G."/>
            <person name="Delaux P.M."/>
            <person name="Dal Grande F."/>
            <person name="Keller J."/>
        </authorList>
    </citation>
    <scope>NUCLEOTIDE SEQUENCE [LARGE SCALE GENOMIC DNA]</scope>
    <source>
        <strain evidence="13 14">SAG 2043</strain>
    </source>
</reference>
<protein>
    <submittedName>
        <fullName evidence="13">Uncharacterized protein</fullName>
    </submittedName>
</protein>
<dbReference type="InterPro" id="IPR039726">
    <property type="entry name" value="Prp40-like"/>
</dbReference>
<feature type="compositionally biased region" description="Low complexity" evidence="10">
    <location>
        <begin position="259"/>
        <end position="277"/>
    </location>
</feature>
<evidence type="ECO:0000256" key="10">
    <source>
        <dbReference type="SAM" id="MobiDB-lite"/>
    </source>
</evidence>
<dbReference type="SUPFAM" id="SSF81698">
    <property type="entry name" value="FF domain"/>
    <property type="match status" value="5"/>
</dbReference>
<evidence type="ECO:0000256" key="1">
    <source>
        <dbReference type="ARBA" id="ARBA00004123"/>
    </source>
</evidence>
<keyword evidence="5" id="KW-0539">Nucleus</keyword>
<dbReference type="GO" id="GO:0003723">
    <property type="term" value="F:RNA binding"/>
    <property type="evidence" value="ECO:0007669"/>
    <property type="project" value="TreeGrafter"/>
</dbReference>
<dbReference type="PROSITE" id="PS50020">
    <property type="entry name" value="WW_DOMAIN_2"/>
    <property type="match status" value="2"/>
</dbReference>
<evidence type="ECO:0000256" key="9">
    <source>
        <dbReference type="SAM" id="Coils"/>
    </source>
</evidence>
<feature type="domain" description="FF" evidence="12">
    <location>
        <begin position="354"/>
        <end position="410"/>
    </location>
</feature>
<dbReference type="EMBL" id="JALJOR010000001">
    <property type="protein sequence ID" value="KAK9828976.1"/>
    <property type="molecule type" value="Genomic_DNA"/>
</dbReference>
<sequence>MDGGRGRGRAATLPAWMTAAGAPGAPLVQTASPHQAVGVPGSGAPQQPWHNPGGQTTQLAPPAAASFSPATAPTRHLPQPQQQAPLAQARSPSQAMCLLRRVFPASQACLCQPCLPAPVFRTASPAPSPAVGQATKPKPEWTEHTAPGGRKYYYNSVTKQSSWEKPQALLAPEERVAQTDWKEYTSPDGRKYYHNRATKESRWTMPDELKRAKEAAAGGRPTPTRSPAVTPQVQVVRLDSPAGGAVPNGQAAAPQSTVRPAAAAGRSEATAEASATPQDDKKFMYSTKEEAKDAFKELLASVHTASDWSWEQTMRLIISDRRYSALKSLGEKKACFNEYLQQRAREEKEEARRKAKQTRDDFTALLEETPDLRPGSRFSKARDLLAADPRWKAVADDKERSELFDTHMKERERREREENKARRKQKVAAFRDLLERTPAIKVDTPWRKAQAKLEGEAEYDDLDKIERLEAFQDYIRELERVEKEKKEKAKEERRRKERKTRDRFKDLLKRHRQEGIITAKTRWKEYFKVVKGEEALAAVERNSSGSRPKELFEDLLEEVEAAYDTARPALKDLAKQPGLTIIPDTVFADWDAAVLAAAPDKLANITKADRRVKRLPTTSSWEQAKPVLEKEPEYKLVDNEGEAQRIFEDWAAGQRVKNYKDKDKKEKSRSHKKDKRSHHSEGEDSGERKHSRHSSKRKHASPEGDGDEKKKSKRHRKDKERRSKSGGPGEGGGAGQAGGAGSEGPGKSQEAGQEAAESPGRQHSASPAAARPASELGSLGSEEGEL</sequence>
<feature type="compositionally biased region" description="Basic residues" evidence="10">
    <location>
        <begin position="711"/>
        <end position="724"/>
    </location>
</feature>
<feature type="region of interest" description="Disordered" evidence="10">
    <location>
        <begin position="24"/>
        <end position="88"/>
    </location>
</feature>
<dbReference type="InterPro" id="IPR036517">
    <property type="entry name" value="FF_domain_sf"/>
</dbReference>
<dbReference type="GO" id="GO:0005685">
    <property type="term" value="C:U1 snRNP"/>
    <property type="evidence" value="ECO:0007669"/>
    <property type="project" value="TreeGrafter"/>
</dbReference>
<comment type="function">
    <text evidence="6">Binds the phosphorylated C-terminal domain (CTD) of the largest subunit of RNA polymerase II and functions as a scaffold for RNA processing machineries. May be involved in pre-mRNA splicing.</text>
</comment>
<dbReference type="SMART" id="SM00441">
    <property type="entry name" value="FF"/>
    <property type="match status" value="5"/>
</dbReference>
<feature type="coiled-coil region" evidence="9">
    <location>
        <begin position="468"/>
        <end position="514"/>
    </location>
</feature>
<keyword evidence="4" id="KW-0508">mRNA splicing</keyword>
<dbReference type="PANTHER" id="PTHR11864:SF0">
    <property type="entry name" value="PRP40 PRE-MRNA PROCESSING FACTOR 40 HOMOLOG A (YEAST)"/>
    <property type="match status" value="1"/>
</dbReference>
<keyword evidence="14" id="KW-1185">Reference proteome</keyword>
<dbReference type="Gene3D" id="1.10.10.440">
    <property type="entry name" value="FF domain"/>
    <property type="match status" value="5"/>
</dbReference>
<feature type="domain" description="FF" evidence="12">
    <location>
        <begin position="288"/>
        <end position="342"/>
    </location>
</feature>
<feature type="compositionally biased region" description="Low complexity" evidence="10">
    <location>
        <begin position="60"/>
        <end position="88"/>
    </location>
</feature>
<feature type="compositionally biased region" description="Basic residues" evidence="10">
    <location>
        <begin position="667"/>
        <end position="678"/>
    </location>
</feature>
<keyword evidence="2" id="KW-0507">mRNA processing</keyword>
<feature type="compositionally biased region" description="Basic and acidic residues" evidence="10">
    <location>
        <begin position="180"/>
        <end position="214"/>
    </location>
</feature>
<feature type="region of interest" description="Disordered" evidence="10">
    <location>
        <begin position="128"/>
        <end position="149"/>
    </location>
</feature>